<dbReference type="InterPro" id="IPR036047">
    <property type="entry name" value="F-box-like_dom_sf"/>
</dbReference>
<dbReference type="InterPro" id="IPR001810">
    <property type="entry name" value="F-box_dom"/>
</dbReference>
<feature type="domain" description="F-box" evidence="2">
    <location>
        <begin position="206"/>
        <end position="242"/>
    </location>
</feature>
<dbReference type="OrthoDB" id="621744at2759"/>
<comment type="caution">
    <text evidence="3">The sequence shown here is derived from an EMBL/GenBank/DDBJ whole genome shotgun (WGS) entry which is preliminary data.</text>
</comment>
<feature type="domain" description="KIB1-4 beta-propeller" evidence="1">
    <location>
        <begin position="260"/>
        <end position="555"/>
    </location>
</feature>
<dbReference type="EMBL" id="CAJGYO010000019">
    <property type="protein sequence ID" value="CAD6340258.1"/>
    <property type="molecule type" value="Genomic_DNA"/>
</dbReference>
<dbReference type="PANTHER" id="PTHR33110:SF138">
    <property type="entry name" value="DUF295 DOMAIN-CONTAINING PROTEIN"/>
    <property type="match status" value="1"/>
</dbReference>
<dbReference type="AlphaFoldDB" id="A0A811SI81"/>
<dbReference type="Pfam" id="PF12937">
    <property type="entry name" value="F-box-like"/>
    <property type="match status" value="1"/>
</dbReference>
<dbReference type="CDD" id="cd09917">
    <property type="entry name" value="F-box_SF"/>
    <property type="match status" value="1"/>
</dbReference>
<dbReference type="Pfam" id="PF03478">
    <property type="entry name" value="Beta-prop_KIB1-4"/>
    <property type="match status" value="1"/>
</dbReference>
<sequence length="590" mass="65541">MAVGGNSRPAAAYFWRAAAKASRPAAIPLLEDDDGQRSNVLHSLRLCGEMEGQRAAVGRWRGANGSKGGNKIGGDGDGVREDGLMATGVVGAWWPGSRSFWIVSRPPQCSPLPHLASPPTLVSNSLLRLLLLLATSYRTSSTPSASLNHLRLLQWWIRSCLLLPSLGELQAAVLPASESAPPPPLSDRPFGHLENLMMAAAESLSWSDLPPEFLGLVLRRLPSLADRVRLRAVCHPWRSNARLQSLPPPLPWLTLLDGTFLSIPDGEIIRMAVPDDARCYGSIDNWLFLMQIDGGCSLMNPFSKATLDLPKLATVWREDWFNDYPRRNPLFYKVVVPSRLDTSPESLVAVLILDDGNGSRVCICQPPVATDMSTGGSMEPSRYLHDVVFFNGKLYGVASCDRLLLFEIGYDLGNKPKISSTERIISPMEHLRDLPHSLSREKTYMIREYVVECCDRLLRVTRFIHNDCPSSRSLFFEHDRTVGFTIFEADLSTNPGQWRRVNKLGGHALFVGRHCSKSLAVDGYNGIQEDCIYFMCDYPWPDYPGDPLRDSGVYNIRNGMITPLLSQNAPVPHYNGGQWHPTWIFPADPI</sequence>
<accession>A0A811SI81</accession>
<evidence type="ECO:0000313" key="3">
    <source>
        <dbReference type="EMBL" id="CAD6340258.1"/>
    </source>
</evidence>
<dbReference type="SUPFAM" id="SSF81383">
    <property type="entry name" value="F-box domain"/>
    <property type="match status" value="1"/>
</dbReference>
<gene>
    <name evidence="3" type="ORF">NCGR_LOCUS64356</name>
</gene>
<keyword evidence="4" id="KW-1185">Reference proteome</keyword>
<protein>
    <recommendedName>
        <fullName evidence="5">DUF295 domain-containing protein</fullName>
    </recommendedName>
</protein>
<evidence type="ECO:0008006" key="5">
    <source>
        <dbReference type="Google" id="ProtNLM"/>
    </source>
</evidence>
<evidence type="ECO:0000259" key="2">
    <source>
        <dbReference type="Pfam" id="PF12937"/>
    </source>
</evidence>
<dbReference type="Proteomes" id="UP000604825">
    <property type="component" value="Unassembled WGS sequence"/>
</dbReference>
<organism evidence="3 4">
    <name type="scientific">Miscanthus lutarioriparius</name>
    <dbReference type="NCBI Taxonomy" id="422564"/>
    <lineage>
        <taxon>Eukaryota</taxon>
        <taxon>Viridiplantae</taxon>
        <taxon>Streptophyta</taxon>
        <taxon>Embryophyta</taxon>
        <taxon>Tracheophyta</taxon>
        <taxon>Spermatophyta</taxon>
        <taxon>Magnoliopsida</taxon>
        <taxon>Liliopsida</taxon>
        <taxon>Poales</taxon>
        <taxon>Poaceae</taxon>
        <taxon>PACMAD clade</taxon>
        <taxon>Panicoideae</taxon>
        <taxon>Andropogonodae</taxon>
        <taxon>Andropogoneae</taxon>
        <taxon>Saccharinae</taxon>
        <taxon>Miscanthus</taxon>
    </lineage>
</organism>
<evidence type="ECO:0000313" key="4">
    <source>
        <dbReference type="Proteomes" id="UP000604825"/>
    </source>
</evidence>
<evidence type="ECO:0000259" key="1">
    <source>
        <dbReference type="Pfam" id="PF03478"/>
    </source>
</evidence>
<reference evidence="3" key="1">
    <citation type="submission" date="2020-10" db="EMBL/GenBank/DDBJ databases">
        <authorList>
            <person name="Han B."/>
            <person name="Lu T."/>
            <person name="Zhao Q."/>
            <person name="Huang X."/>
            <person name="Zhao Y."/>
        </authorList>
    </citation>
    <scope>NUCLEOTIDE SEQUENCE</scope>
</reference>
<dbReference type="InterPro" id="IPR005174">
    <property type="entry name" value="KIB1-4_b-propeller"/>
</dbReference>
<name>A0A811SI81_9POAL</name>
<dbReference type="Gene3D" id="1.20.1280.50">
    <property type="match status" value="1"/>
</dbReference>
<dbReference type="PANTHER" id="PTHR33110">
    <property type="entry name" value="F-BOX/KELCH-REPEAT PROTEIN-RELATED"/>
    <property type="match status" value="1"/>
</dbReference>
<proteinExistence type="predicted"/>